<name>A0ABN8ALN1_9PROT</name>
<dbReference type="EMBL" id="OU912926">
    <property type="protein sequence ID" value="CAG9931315.1"/>
    <property type="molecule type" value="Genomic_DNA"/>
</dbReference>
<accession>A0ABN8ALN1</accession>
<evidence type="ECO:0000313" key="2">
    <source>
        <dbReference type="Proteomes" id="UP000839052"/>
    </source>
</evidence>
<proteinExistence type="predicted"/>
<reference evidence="1 2" key="1">
    <citation type="submission" date="2021-10" db="EMBL/GenBank/DDBJ databases">
        <authorList>
            <person name="Koch H."/>
        </authorList>
    </citation>
    <scope>NUCLEOTIDE SEQUENCE [LARGE SCALE GENOMIC DNA]</scope>
    <source>
        <strain evidence="1">6680</strain>
    </source>
</reference>
<sequence>MECNAHGPHKLAAAAVAKHGEHSCPPYDWATIGAGHARDQATRGRGPLLQASTTVFRFLRTR</sequence>
<keyword evidence="2" id="KW-1185">Reference proteome</keyword>
<protein>
    <submittedName>
        <fullName evidence="1">Uncharacterized protein</fullName>
    </submittedName>
</protein>
<evidence type="ECO:0000313" key="1">
    <source>
        <dbReference type="EMBL" id="CAG9931315.1"/>
    </source>
</evidence>
<dbReference type="Proteomes" id="UP000839052">
    <property type="component" value="Chromosome"/>
</dbReference>
<organism evidence="1 2">
    <name type="scientific">Candidatus Nitrotoga arctica</name>
    <dbReference type="NCBI Taxonomy" id="453162"/>
    <lineage>
        <taxon>Bacteria</taxon>
        <taxon>Pseudomonadati</taxon>
        <taxon>Pseudomonadota</taxon>
        <taxon>Betaproteobacteria</taxon>
        <taxon>Nitrosomonadales</taxon>
        <taxon>Gallionellaceae</taxon>
        <taxon>Candidatus Nitrotoga</taxon>
    </lineage>
</organism>
<gene>
    <name evidence="1" type="ORF">NTG6680_0062</name>
</gene>